<evidence type="ECO:0000256" key="7">
    <source>
        <dbReference type="PIRSR" id="PIRSR600223-1"/>
    </source>
</evidence>
<feature type="non-terminal residue" evidence="10">
    <location>
        <position position="1"/>
    </location>
</feature>
<protein>
    <recommendedName>
        <fullName evidence="8">Mitochondrial inner membrane protease subunit</fullName>
        <ecNumber evidence="8">3.4.21.-</ecNumber>
    </recommendedName>
</protein>
<keyword evidence="3 8" id="KW-0378">Hydrolase</keyword>
<dbReference type="AlphaFoldDB" id="A0A6A6A949"/>
<keyword evidence="4 8" id="KW-0496">Mitochondrion</keyword>
<dbReference type="PANTHER" id="PTHR12383">
    <property type="entry name" value="PROTEASE FAMILY S26 MITOCHONDRIAL INNER MEMBRANE PROTEASE-RELATED"/>
    <property type="match status" value="1"/>
</dbReference>
<evidence type="ECO:0000256" key="3">
    <source>
        <dbReference type="ARBA" id="ARBA00022801"/>
    </source>
</evidence>
<evidence type="ECO:0000259" key="9">
    <source>
        <dbReference type="Pfam" id="PF10502"/>
    </source>
</evidence>
<comment type="subcellular location">
    <subcellularLocation>
        <location evidence="1 8">Mitochondrion inner membrane</location>
    </subcellularLocation>
</comment>
<feature type="domain" description="Peptidase S26" evidence="9">
    <location>
        <begin position="13"/>
        <end position="174"/>
    </location>
</feature>
<keyword evidence="2 8" id="KW-0999">Mitochondrion inner membrane</keyword>
<reference evidence="10" key="1">
    <citation type="journal article" date="2020" name="Stud. Mycol.">
        <title>101 Dothideomycetes genomes: a test case for predicting lifestyles and emergence of pathogens.</title>
        <authorList>
            <person name="Haridas S."/>
            <person name="Albert R."/>
            <person name="Binder M."/>
            <person name="Bloem J."/>
            <person name="Labutti K."/>
            <person name="Salamov A."/>
            <person name="Andreopoulos B."/>
            <person name="Baker S."/>
            <person name="Barry K."/>
            <person name="Bills G."/>
            <person name="Bluhm B."/>
            <person name="Cannon C."/>
            <person name="Castanera R."/>
            <person name="Culley D."/>
            <person name="Daum C."/>
            <person name="Ezra D."/>
            <person name="Gonzalez J."/>
            <person name="Henrissat B."/>
            <person name="Kuo A."/>
            <person name="Liang C."/>
            <person name="Lipzen A."/>
            <person name="Lutzoni F."/>
            <person name="Magnuson J."/>
            <person name="Mondo S."/>
            <person name="Nolan M."/>
            <person name="Ohm R."/>
            <person name="Pangilinan J."/>
            <person name="Park H.-J."/>
            <person name="Ramirez L."/>
            <person name="Alfaro M."/>
            <person name="Sun H."/>
            <person name="Tritt A."/>
            <person name="Yoshinaga Y."/>
            <person name="Zwiers L.-H."/>
            <person name="Turgeon B."/>
            <person name="Goodwin S."/>
            <person name="Spatafora J."/>
            <person name="Crous P."/>
            <person name="Grigoriev I."/>
        </authorList>
    </citation>
    <scope>NUCLEOTIDE SEQUENCE</scope>
    <source>
        <strain evidence="10">CBS 119687</strain>
    </source>
</reference>
<gene>
    <name evidence="10" type="ORF">P153DRAFT_267157</name>
</gene>
<dbReference type="InterPro" id="IPR019533">
    <property type="entry name" value="Peptidase_S26"/>
</dbReference>
<dbReference type="InterPro" id="IPR036286">
    <property type="entry name" value="LexA/Signal_pep-like_sf"/>
</dbReference>
<feature type="active site" evidence="7">
    <location>
        <position position="33"/>
    </location>
</feature>
<dbReference type="RefSeq" id="XP_033522102.1">
    <property type="nucleotide sequence ID" value="XM_033662876.1"/>
</dbReference>
<evidence type="ECO:0000256" key="2">
    <source>
        <dbReference type="ARBA" id="ARBA00022792"/>
    </source>
</evidence>
<sequence>RRLAYTVNGLSGLCLLLWIRDHHIRLDHVRGSSMAPTLSPDANETGDEDWVFVRPYSEAWSSKRGLERGDVVTFWKPHNPEQVGIKRVVALQGDTVYPKRGYALEEQGKRLQGGMDGLPDEDRDSVAWGREQGKIVVPYGHVWVEGDNWRRSFDSRDFGPVSRGVVEGRAVAVWRGWFDVRVMGDERGRNGKGASRVVERKGEAVVPDVFLE</sequence>
<evidence type="ECO:0000256" key="6">
    <source>
        <dbReference type="ARBA" id="ARBA00038445"/>
    </source>
</evidence>
<dbReference type="Gene3D" id="2.10.109.10">
    <property type="entry name" value="Umud Fragment, subunit A"/>
    <property type="match status" value="1"/>
</dbReference>
<dbReference type="NCBIfam" id="TIGR02227">
    <property type="entry name" value="sigpep_I_bact"/>
    <property type="match status" value="1"/>
</dbReference>
<comment type="similarity">
    <text evidence="6">Belongs to the peptidase S26 family. IMP1 subfamily.</text>
</comment>
<dbReference type="GO" id="GO:0006465">
    <property type="term" value="P:signal peptide processing"/>
    <property type="evidence" value="ECO:0007669"/>
    <property type="project" value="InterPro"/>
</dbReference>
<dbReference type="PANTHER" id="PTHR12383:SF16">
    <property type="entry name" value="MITOCHONDRIAL INNER MEMBRANE PROTEASE SUBUNIT 1"/>
    <property type="match status" value="1"/>
</dbReference>
<evidence type="ECO:0000313" key="11">
    <source>
        <dbReference type="Proteomes" id="UP000799771"/>
    </source>
</evidence>
<dbReference type="GeneID" id="54403308"/>
<dbReference type="SUPFAM" id="SSF51306">
    <property type="entry name" value="LexA/Signal peptidase"/>
    <property type="match status" value="1"/>
</dbReference>
<proteinExistence type="inferred from homology"/>
<feature type="non-terminal residue" evidence="10">
    <location>
        <position position="212"/>
    </location>
</feature>
<keyword evidence="5" id="KW-0472">Membrane</keyword>
<evidence type="ECO:0000313" key="10">
    <source>
        <dbReference type="EMBL" id="KAF2127713.1"/>
    </source>
</evidence>
<dbReference type="PRINTS" id="PR00727">
    <property type="entry name" value="LEADERPTASE"/>
</dbReference>
<evidence type="ECO:0000256" key="8">
    <source>
        <dbReference type="RuleBase" id="RU362041"/>
    </source>
</evidence>
<keyword evidence="11" id="KW-1185">Reference proteome</keyword>
<organism evidence="10 11">
    <name type="scientific">Dothidotthia symphoricarpi CBS 119687</name>
    <dbReference type="NCBI Taxonomy" id="1392245"/>
    <lineage>
        <taxon>Eukaryota</taxon>
        <taxon>Fungi</taxon>
        <taxon>Dikarya</taxon>
        <taxon>Ascomycota</taxon>
        <taxon>Pezizomycotina</taxon>
        <taxon>Dothideomycetes</taxon>
        <taxon>Pleosporomycetidae</taxon>
        <taxon>Pleosporales</taxon>
        <taxon>Dothidotthiaceae</taxon>
        <taxon>Dothidotthia</taxon>
    </lineage>
</organism>
<dbReference type="Pfam" id="PF10502">
    <property type="entry name" value="Peptidase_S26"/>
    <property type="match status" value="1"/>
</dbReference>
<dbReference type="CDD" id="cd06530">
    <property type="entry name" value="S26_SPase_I"/>
    <property type="match status" value="1"/>
</dbReference>
<evidence type="ECO:0000256" key="4">
    <source>
        <dbReference type="ARBA" id="ARBA00023128"/>
    </source>
</evidence>
<dbReference type="Proteomes" id="UP000799771">
    <property type="component" value="Unassembled WGS sequence"/>
</dbReference>
<keyword evidence="8" id="KW-0645">Protease</keyword>
<dbReference type="EC" id="3.4.21.-" evidence="8"/>
<feature type="active site" evidence="7">
    <location>
        <position position="86"/>
    </location>
</feature>
<dbReference type="OrthoDB" id="9996127at2759"/>
<name>A0A6A6A949_9PLEO</name>
<dbReference type="EMBL" id="ML977510">
    <property type="protein sequence ID" value="KAF2127713.1"/>
    <property type="molecule type" value="Genomic_DNA"/>
</dbReference>
<evidence type="ECO:0000256" key="5">
    <source>
        <dbReference type="ARBA" id="ARBA00023136"/>
    </source>
</evidence>
<dbReference type="InterPro" id="IPR052064">
    <property type="entry name" value="Mito_IMP1_subunit"/>
</dbReference>
<dbReference type="GO" id="GO:0004252">
    <property type="term" value="F:serine-type endopeptidase activity"/>
    <property type="evidence" value="ECO:0007669"/>
    <property type="project" value="InterPro"/>
</dbReference>
<dbReference type="GO" id="GO:0006627">
    <property type="term" value="P:protein processing involved in protein targeting to mitochondrion"/>
    <property type="evidence" value="ECO:0007669"/>
    <property type="project" value="TreeGrafter"/>
</dbReference>
<accession>A0A6A6A949</accession>
<dbReference type="InterPro" id="IPR000223">
    <property type="entry name" value="Pept_S26A_signal_pept_1"/>
</dbReference>
<evidence type="ECO:0000256" key="1">
    <source>
        <dbReference type="ARBA" id="ARBA00004273"/>
    </source>
</evidence>
<dbReference type="GO" id="GO:0042720">
    <property type="term" value="C:mitochondrial inner membrane peptidase complex"/>
    <property type="evidence" value="ECO:0007669"/>
    <property type="project" value="TreeGrafter"/>
</dbReference>